<name>A0A3S4X4Z0_SERFO</name>
<dbReference type="RefSeq" id="WP_197724454.1">
    <property type="nucleotide sequence ID" value="NZ_CAMFLQ010000013.1"/>
</dbReference>
<keyword evidence="1" id="KW-1133">Transmembrane helix</keyword>
<feature type="transmembrane region" description="Helical" evidence="1">
    <location>
        <begin position="22"/>
        <end position="46"/>
    </location>
</feature>
<keyword evidence="1" id="KW-0472">Membrane</keyword>
<gene>
    <name evidence="2" type="ORF">NCTC13193_03776</name>
</gene>
<dbReference type="EMBL" id="LR134492">
    <property type="protein sequence ID" value="VEI72698.1"/>
    <property type="molecule type" value="Genomic_DNA"/>
</dbReference>
<evidence type="ECO:0000256" key="1">
    <source>
        <dbReference type="SAM" id="Phobius"/>
    </source>
</evidence>
<accession>A0A3S4X4Z0</accession>
<evidence type="ECO:0000313" key="2">
    <source>
        <dbReference type="EMBL" id="VEI72698.1"/>
    </source>
</evidence>
<sequence length="55" mass="5449">MALLVGPLATRIGMPGVAGTDYLVAAVGLALNGFVLFIGASIGPLCPGCPVSSRY</sequence>
<dbReference type="AlphaFoldDB" id="A0A3S4X4Z0"/>
<organism evidence="2 3">
    <name type="scientific">Serratia fonticola</name>
    <dbReference type="NCBI Taxonomy" id="47917"/>
    <lineage>
        <taxon>Bacteria</taxon>
        <taxon>Pseudomonadati</taxon>
        <taxon>Pseudomonadota</taxon>
        <taxon>Gammaproteobacteria</taxon>
        <taxon>Enterobacterales</taxon>
        <taxon>Yersiniaceae</taxon>
        <taxon>Serratia</taxon>
    </lineage>
</organism>
<evidence type="ECO:0000313" key="3">
    <source>
        <dbReference type="Proteomes" id="UP000270487"/>
    </source>
</evidence>
<protein>
    <submittedName>
        <fullName evidence="2">Uncharacterized protein</fullName>
    </submittedName>
</protein>
<proteinExistence type="predicted"/>
<keyword evidence="1" id="KW-0812">Transmembrane</keyword>
<dbReference type="Proteomes" id="UP000270487">
    <property type="component" value="Chromosome"/>
</dbReference>
<reference evidence="2 3" key="1">
    <citation type="submission" date="2018-12" db="EMBL/GenBank/DDBJ databases">
        <authorList>
            <consortium name="Pathogen Informatics"/>
        </authorList>
    </citation>
    <scope>NUCLEOTIDE SEQUENCE [LARGE SCALE GENOMIC DNA]</scope>
    <source>
        <strain evidence="2 3">NCTC13193</strain>
    </source>
</reference>